<protein>
    <submittedName>
        <fullName evidence="1">Uncharacterized protein</fullName>
    </submittedName>
</protein>
<proteinExistence type="predicted"/>
<dbReference type="Proteomes" id="UP001493487">
    <property type="component" value="Unassembled WGS sequence"/>
</dbReference>
<accession>A0ABV1L1Z8</accession>
<comment type="caution">
    <text evidence="1">The sequence shown here is derived from an EMBL/GenBank/DDBJ whole genome shotgun (WGS) entry which is preliminary data.</text>
</comment>
<organism evidence="1 2">
    <name type="scientific">Cohnella silvisoli</name>
    <dbReference type="NCBI Taxonomy" id="2873699"/>
    <lineage>
        <taxon>Bacteria</taxon>
        <taxon>Bacillati</taxon>
        <taxon>Bacillota</taxon>
        <taxon>Bacilli</taxon>
        <taxon>Bacillales</taxon>
        <taxon>Paenibacillaceae</taxon>
        <taxon>Cohnella</taxon>
    </lineage>
</organism>
<gene>
    <name evidence="1" type="ORF">QJS35_25960</name>
</gene>
<dbReference type="RefSeq" id="WP_232188531.1">
    <property type="nucleotide sequence ID" value="NZ_JAIOAP010000016.1"/>
</dbReference>
<evidence type="ECO:0000313" key="2">
    <source>
        <dbReference type="Proteomes" id="UP001493487"/>
    </source>
</evidence>
<keyword evidence="2" id="KW-1185">Reference proteome</keyword>
<evidence type="ECO:0000313" key="1">
    <source>
        <dbReference type="EMBL" id="MEQ4485831.1"/>
    </source>
</evidence>
<dbReference type="EMBL" id="JASKHM010000017">
    <property type="protein sequence ID" value="MEQ4485831.1"/>
    <property type="molecule type" value="Genomic_DNA"/>
</dbReference>
<name>A0ABV1L1Z8_9BACL</name>
<reference evidence="1 2" key="1">
    <citation type="journal article" date="2023" name="Genome Announc.">
        <title>Pan-Genome Analyses of the Genus Cohnella and Proposal of the Novel Species Cohnella silvisoli sp. nov., Isolated from Forest Soil.</title>
        <authorList>
            <person name="Wang C."/>
            <person name="Mao L."/>
            <person name="Bao G."/>
            <person name="Zhu H."/>
        </authorList>
    </citation>
    <scope>NUCLEOTIDE SEQUENCE [LARGE SCALE GENOMIC DNA]</scope>
    <source>
        <strain evidence="1 2">NL03-T5-1</strain>
    </source>
</reference>
<sequence>MSDTLDFTGFPKEGLQFLKDLADNNNRIRQASAGSFGMAIVKKRTAPPSTRGQDRLDDRNVPILRSFKLTETL</sequence>